<evidence type="ECO:0000256" key="1">
    <source>
        <dbReference type="SAM" id="MobiDB-lite"/>
    </source>
</evidence>
<dbReference type="STRING" id="2594813.A0A395MYY0"/>
<sequence length="314" mass="32848">MRSSFVVRFGVGLLAGSVRASPCKPHSTTATTVATSATTSSSWAVDVSSSTIVSSAETQVSSTISESEITEATITATNTATTSDVEDMTTTEVSNTSEATTSAVLTTTASEATTTATGTATTTDVEIATTTALTETSEATISTVPTTTTSEVSYPLETFALVYSKTSGPLMSVPGPDEYVNFGTSYEPYKSLGLTIEPGTDRLRTTGGLYLCTYWEEPDAPGAVATCQSEAPWYKYIQCTQAGNGELSCTGEAVQVTRGPFGGLSFAATDDHVTQFLVKQLPSHDDVYKLFLADEPTSGYTSVTLKAVQAKTQE</sequence>
<comment type="caution">
    <text evidence="3">The sequence shown here is derived from an EMBL/GenBank/DDBJ whole genome shotgun (WGS) entry which is preliminary data.</text>
</comment>
<feature type="signal peptide" evidence="2">
    <location>
        <begin position="1"/>
        <end position="20"/>
    </location>
</feature>
<dbReference type="OrthoDB" id="10578078at2759"/>
<organism evidence="3 4">
    <name type="scientific">Fusarium flagelliforme</name>
    <dbReference type="NCBI Taxonomy" id="2675880"/>
    <lineage>
        <taxon>Eukaryota</taxon>
        <taxon>Fungi</taxon>
        <taxon>Dikarya</taxon>
        <taxon>Ascomycota</taxon>
        <taxon>Pezizomycotina</taxon>
        <taxon>Sordariomycetes</taxon>
        <taxon>Hypocreomycetidae</taxon>
        <taxon>Hypocreales</taxon>
        <taxon>Nectriaceae</taxon>
        <taxon>Fusarium</taxon>
        <taxon>Fusarium incarnatum-equiseti species complex</taxon>
    </lineage>
</organism>
<dbReference type="EMBL" id="PXXK01000061">
    <property type="protein sequence ID" value="RFN52703.1"/>
    <property type="molecule type" value="Genomic_DNA"/>
</dbReference>
<protein>
    <submittedName>
        <fullName evidence="3">Uncharacterized protein</fullName>
    </submittedName>
</protein>
<feature type="chain" id="PRO_5017438783" evidence="2">
    <location>
        <begin position="21"/>
        <end position="314"/>
    </location>
</feature>
<evidence type="ECO:0000256" key="2">
    <source>
        <dbReference type="SAM" id="SignalP"/>
    </source>
</evidence>
<name>A0A395MYY0_9HYPO</name>
<keyword evidence="4" id="KW-1185">Reference proteome</keyword>
<keyword evidence="2" id="KW-0732">Signal</keyword>
<feature type="region of interest" description="Disordered" evidence="1">
    <location>
        <begin position="80"/>
        <end position="101"/>
    </location>
</feature>
<gene>
    <name evidence="3" type="ORF">FIE12Z_3046</name>
</gene>
<dbReference type="AlphaFoldDB" id="A0A395MYY0"/>
<evidence type="ECO:0000313" key="4">
    <source>
        <dbReference type="Proteomes" id="UP000265631"/>
    </source>
</evidence>
<proteinExistence type="predicted"/>
<reference evidence="3 4" key="1">
    <citation type="journal article" date="2018" name="PLoS Pathog.">
        <title>Evolution of structural diversity of trichothecenes, a family of toxins produced by plant pathogenic and entomopathogenic fungi.</title>
        <authorList>
            <person name="Proctor R.H."/>
            <person name="McCormick S.P."/>
            <person name="Kim H.S."/>
            <person name="Cardoza R.E."/>
            <person name="Stanley A.M."/>
            <person name="Lindo L."/>
            <person name="Kelly A."/>
            <person name="Brown D.W."/>
            <person name="Lee T."/>
            <person name="Vaughan M.M."/>
            <person name="Alexander N.J."/>
            <person name="Busman M."/>
            <person name="Gutierrez S."/>
        </authorList>
    </citation>
    <scope>NUCLEOTIDE SEQUENCE [LARGE SCALE GENOMIC DNA]</scope>
    <source>
        <strain evidence="3 4">NRRL 13405</strain>
    </source>
</reference>
<dbReference type="Proteomes" id="UP000265631">
    <property type="component" value="Unassembled WGS sequence"/>
</dbReference>
<evidence type="ECO:0000313" key="3">
    <source>
        <dbReference type="EMBL" id="RFN52703.1"/>
    </source>
</evidence>
<accession>A0A395MYY0</accession>